<feature type="domain" description="NAD(P)-binding" evidence="1">
    <location>
        <begin position="6"/>
        <end position="183"/>
    </location>
</feature>
<gene>
    <name evidence="2" type="ORF">FX983_05217</name>
</gene>
<protein>
    <submittedName>
        <fullName evidence="2">Quinone oxidoreductase 2</fullName>
        <ecNumber evidence="2">1.6.5.2</ecNumber>
    </submittedName>
</protein>
<dbReference type="Pfam" id="PF13460">
    <property type="entry name" value="NAD_binding_10"/>
    <property type="match status" value="1"/>
</dbReference>
<dbReference type="GO" id="GO:0003955">
    <property type="term" value="F:NAD(P)H dehydrogenase (quinone) activity"/>
    <property type="evidence" value="ECO:0007669"/>
    <property type="project" value="UniProtKB-EC"/>
</dbReference>
<dbReference type="PANTHER" id="PTHR47129:SF1">
    <property type="entry name" value="NMRA-LIKE DOMAIN-CONTAINING PROTEIN"/>
    <property type="match status" value="1"/>
</dbReference>
<dbReference type="InterPro" id="IPR052718">
    <property type="entry name" value="NmrA-type_oxidoreductase"/>
</dbReference>
<keyword evidence="2" id="KW-0560">Oxidoreductase</keyword>
<dbReference type="EMBL" id="JAAAXX010000002">
    <property type="protein sequence ID" value="KAF2390750.1"/>
    <property type="molecule type" value="Genomic_DNA"/>
</dbReference>
<dbReference type="EC" id="1.6.5.2" evidence="2"/>
<sequence length="283" mass="29714">MIAITGASGQLGRLVIRYLLERIPADQVVALVRNPGKAQDLVELGVTLRRADYNEPETFTDALKGVDKLLLISSNEAGVRTTQHRAVIESAKAAGVTLLAYTSVLHADISALGLAVDHRDTEEALKASGVPHVLLRNGWYSENYLGSVPTALEHGVLLGSAANGQISSAPRADYAEAAAVVLTSEGQGGKIYELAGDNSYTLSDLASMISQNTEKSVIYQDLPQSEFEAVLSSIGLPAGLAALLADSDAAAAQGALYDDSGMLSALIERPTTPVLDSLMEIVQ</sequence>
<dbReference type="Gene3D" id="3.40.50.720">
    <property type="entry name" value="NAD(P)-binding Rossmann-like Domain"/>
    <property type="match status" value="1"/>
</dbReference>
<evidence type="ECO:0000313" key="2">
    <source>
        <dbReference type="EMBL" id="KAF2390750.1"/>
    </source>
</evidence>
<dbReference type="Gene3D" id="3.90.25.10">
    <property type="entry name" value="UDP-galactose 4-epimerase, domain 1"/>
    <property type="match status" value="1"/>
</dbReference>
<dbReference type="PANTHER" id="PTHR47129">
    <property type="entry name" value="QUINONE OXIDOREDUCTASE 2"/>
    <property type="match status" value="1"/>
</dbReference>
<evidence type="ECO:0000259" key="1">
    <source>
        <dbReference type="Pfam" id="PF13460"/>
    </source>
</evidence>
<dbReference type="Proteomes" id="UP000475265">
    <property type="component" value="Unassembled WGS sequence"/>
</dbReference>
<accession>A0A6L5BR20</accession>
<organism evidence="2 3">
    <name type="scientific">Pseudomonas frederiksbergensis</name>
    <dbReference type="NCBI Taxonomy" id="104087"/>
    <lineage>
        <taxon>Bacteria</taxon>
        <taxon>Pseudomonadati</taxon>
        <taxon>Pseudomonadota</taxon>
        <taxon>Gammaproteobacteria</taxon>
        <taxon>Pseudomonadales</taxon>
        <taxon>Pseudomonadaceae</taxon>
        <taxon>Pseudomonas</taxon>
    </lineage>
</organism>
<dbReference type="InterPro" id="IPR036291">
    <property type="entry name" value="NAD(P)-bd_dom_sf"/>
</dbReference>
<proteinExistence type="predicted"/>
<name>A0A6L5BR20_9PSED</name>
<dbReference type="CDD" id="cd05269">
    <property type="entry name" value="TMR_SDR_a"/>
    <property type="match status" value="1"/>
</dbReference>
<dbReference type="AlphaFoldDB" id="A0A6L5BR20"/>
<dbReference type="InterPro" id="IPR016040">
    <property type="entry name" value="NAD(P)-bd_dom"/>
</dbReference>
<dbReference type="RefSeq" id="WP_163912804.1">
    <property type="nucleotide sequence ID" value="NZ_JAAAXX010000002.1"/>
</dbReference>
<evidence type="ECO:0000313" key="3">
    <source>
        <dbReference type="Proteomes" id="UP000475265"/>
    </source>
</evidence>
<dbReference type="SUPFAM" id="SSF51735">
    <property type="entry name" value="NAD(P)-binding Rossmann-fold domains"/>
    <property type="match status" value="1"/>
</dbReference>
<reference evidence="2 3" key="1">
    <citation type="submission" date="2019-12" db="EMBL/GenBank/DDBJ databases">
        <title>Endophytic bacteria associated with Panax ginseng seedlings.</title>
        <authorList>
            <person name="Park J.M."/>
            <person name="Shin R."/>
            <person name="Jo S.H."/>
        </authorList>
    </citation>
    <scope>NUCLEOTIDE SEQUENCE [LARGE SCALE GENOMIC DNA]</scope>
    <source>
        <strain evidence="2 3">PgKB32</strain>
    </source>
</reference>
<comment type="caution">
    <text evidence="2">The sequence shown here is derived from an EMBL/GenBank/DDBJ whole genome shotgun (WGS) entry which is preliminary data.</text>
</comment>